<evidence type="ECO:0000256" key="1">
    <source>
        <dbReference type="ARBA" id="ARBA00022598"/>
    </source>
</evidence>
<evidence type="ECO:0000256" key="2">
    <source>
        <dbReference type="ARBA" id="ARBA00022741"/>
    </source>
</evidence>
<dbReference type="OrthoDB" id="9803907at2"/>
<reference evidence="6 7" key="2">
    <citation type="submission" date="2019-09" db="EMBL/GenBank/DDBJ databases">
        <title>Complete Genome Sequence and Methylome Analysis of free living Spirochaetas.</title>
        <authorList>
            <person name="Leshcheva N."/>
            <person name="Mikheeva N."/>
        </authorList>
    </citation>
    <scope>NUCLEOTIDE SEQUENCE [LARGE SCALE GENOMIC DNA]</scope>
    <source>
        <strain evidence="6 7">P</strain>
    </source>
</reference>
<dbReference type="PANTHER" id="PTHR43585">
    <property type="entry name" value="FUMIPYRROLE BIOSYNTHESIS PROTEIN C"/>
    <property type="match status" value="1"/>
</dbReference>
<dbReference type="SUPFAM" id="SSF56059">
    <property type="entry name" value="Glutathione synthetase ATP-binding domain-like"/>
    <property type="match status" value="1"/>
</dbReference>
<keyword evidence="3 4" id="KW-0067">ATP-binding</keyword>
<dbReference type="Gene3D" id="3.40.50.20">
    <property type="match status" value="1"/>
</dbReference>
<dbReference type="PANTHER" id="PTHR43585:SF2">
    <property type="entry name" value="ATP-GRASP ENZYME FSQD"/>
    <property type="match status" value="1"/>
</dbReference>
<dbReference type="Pfam" id="PF18603">
    <property type="entry name" value="LAL_C2"/>
    <property type="match status" value="1"/>
</dbReference>
<proteinExistence type="predicted"/>
<dbReference type="GO" id="GO:0005524">
    <property type="term" value="F:ATP binding"/>
    <property type="evidence" value="ECO:0007669"/>
    <property type="project" value="UniProtKB-UniRule"/>
</dbReference>
<dbReference type="KEGG" id="sper:EW093_00460"/>
<evidence type="ECO:0000256" key="4">
    <source>
        <dbReference type="PROSITE-ProRule" id="PRU00409"/>
    </source>
</evidence>
<evidence type="ECO:0000313" key="7">
    <source>
        <dbReference type="Proteomes" id="UP000323824"/>
    </source>
</evidence>
<keyword evidence="1" id="KW-0436">Ligase</keyword>
<sequence>MNILILGAGIMQIPALKKAKEMGLFVLCADGNPDAIGKNYCDVFYPIDIKDKNGLLEVATKFHEKHGLNGVFTVGTDFSSSVAWITENLSLPGIKYQSALNATDKIRMRSCFKESNIPSPSYVEYSSDMDIEMSIKGLSFPLVVKPVDSMGARGVVRVNSINELKDNVFNAIKFSRTSRAIIEEYIDGPEFSLDALIINGEVHILGFADRIIEFPPYFVEMGHNIPTNISEEDKKSIIEVFSKGIKSLGIDYGCAKGDMKLSENGPVIGEIAARLSGGYMSGWTFPYSSGIDLIKGGIQLSLGQDVTILEGDNLSMFSSERSVISIPGYIKSIEQPKKNSKDIMNTYINVEVGDKVNFPINNVEKCGNIISRSKDRKGAIKAAEQAVSDILIRLEPNKWETDKFLFNHQLDSTTAYDFEVELLKGLDEDVEIDGKTIYVKKIDKILKSRKKDRQYRTVNSVIKKLSEYYNVEFIDDSSCGYDFYLSLINGSLQGVLYYLDSLEI</sequence>
<keyword evidence="2 4" id="KW-0547">Nucleotide-binding</keyword>
<feature type="domain" description="ATP-grasp" evidence="5">
    <location>
        <begin position="109"/>
        <end position="302"/>
    </location>
</feature>
<dbReference type="Proteomes" id="UP000323824">
    <property type="component" value="Chromosome"/>
</dbReference>
<name>A0A5C1Q8M3_9SPIO</name>
<dbReference type="GO" id="GO:0016874">
    <property type="term" value="F:ligase activity"/>
    <property type="evidence" value="ECO:0007669"/>
    <property type="project" value="UniProtKB-KW"/>
</dbReference>
<dbReference type="InterPro" id="IPR013815">
    <property type="entry name" value="ATP_grasp_subdomain_1"/>
</dbReference>
<dbReference type="InterPro" id="IPR011761">
    <property type="entry name" value="ATP-grasp"/>
</dbReference>
<evidence type="ECO:0000313" key="6">
    <source>
        <dbReference type="EMBL" id="QEN03236.1"/>
    </source>
</evidence>
<dbReference type="InterPro" id="IPR052032">
    <property type="entry name" value="ATP-dep_AA_Ligase"/>
</dbReference>
<protein>
    <submittedName>
        <fullName evidence="6">ATP-grasp domain-containing protein</fullName>
    </submittedName>
</protein>
<dbReference type="SMART" id="SM01209">
    <property type="entry name" value="GARS_A"/>
    <property type="match status" value="1"/>
</dbReference>
<dbReference type="Gene3D" id="3.30.470.20">
    <property type="entry name" value="ATP-grasp fold, B domain"/>
    <property type="match status" value="1"/>
</dbReference>
<dbReference type="EMBL" id="CP035807">
    <property type="protein sequence ID" value="QEN03236.1"/>
    <property type="molecule type" value="Genomic_DNA"/>
</dbReference>
<organism evidence="6 7">
    <name type="scientific">Thiospirochaeta perfilievii</name>
    <dbReference type="NCBI Taxonomy" id="252967"/>
    <lineage>
        <taxon>Bacteria</taxon>
        <taxon>Pseudomonadati</taxon>
        <taxon>Spirochaetota</taxon>
        <taxon>Spirochaetia</taxon>
        <taxon>Spirochaetales</taxon>
        <taxon>Spirochaetaceae</taxon>
        <taxon>Thiospirochaeta</taxon>
    </lineage>
</organism>
<evidence type="ECO:0000259" key="5">
    <source>
        <dbReference type="PROSITE" id="PS50975"/>
    </source>
</evidence>
<accession>A0A5C1Q8M3</accession>
<gene>
    <name evidence="6" type="ORF">EW093_00460</name>
</gene>
<keyword evidence="7" id="KW-1185">Reference proteome</keyword>
<dbReference type="Gene3D" id="3.30.1490.20">
    <property type="entry name" value="ATP-grasp fold, A domain"/>
    <property type="match status" value="1"/>
</dbReference>
<reference evidence="6 7" key="1">
    <citation type="submission" date="2019-02" db="EMBL/GenBank/DDBJ databases">
        <authorList>
            <person name="Fomenkov A."/>
            <person name="Dubinina G."/>
            <person name="Grabovich M."/>
            <person name="Vincze T."/>
            <person name="Roberts R.J."/>
        </authorList>
    </citation>
    <scope>NUCLEOTIDE SEQUENCE [LARGE SCALE GENOMIC DNA]</scope>
    <source>
        <strain evidence="6 7">P</strain>
    </source>
</reference>
<dbReference type="RefSeq" id="WP_149566496.1">
    <property type="nucleotide sequence ID" value="NZ_CP035807.1"/>
</dbReference>
<dbReference type="AlphaFoldDB" id="A0A5C1Q8M3"/>
<dbReference type="InterPro" id="IPR040570">
    <property type="entry name" value="LAL_C2"/>
</dbReference>
<dbReference type="Pfam" id="PF13535">
    <property type="entry name" value="ATP-grasp_4"/>
    <property type="match status" value="1"/>
</dbReference>
<dbReference type="PROSITE" id="PS50975">
    <property type="entry name" value="ATP_GRASP"/>
    <property type="match status" value="1"/>
</dbReference>
<evidence type="ECO:0000256" key="3">
    <source>
        <dbReference type="ARBA" id="ARBA00022840"/>
    </source>
</evidence>
<dbReference type="GO" id="GO:0046872">
    <property type="term" value="F:metal ion binding"/>
    <property type="evidence" value="ECO:0007669"/>
    <property type="project" value="InterPro"/>
</dbReference>